<name>A0ABP1ASD6_9BRYO</name>
<organism evidence="1 2">
    <name type="scientific">Sphagnum jensenii</name>
    <dbReference type="NCBI Taxonomy" id="128206"/>
    <lineage>
        <taxon>Eukaryota</taxon>
        <taxon>Viridiplantae</taxon>
        <taxon>Streptophyta</taxon>
        <taxon>Embryophyta</taxon>
        <taxon>Bryophyta</taxon>
        <taxon>Sphagnophytina</taxon>
        <taxon>Sphagnopsida</taxon>
        <taxon>Sphagnales</taxon>
        <taxon>Sphagnaceae</taxon>
        <taxon>Sphagnum</taxon>
    </lineage>
</organism>
<evidence type="ECO:0000313" key="2">
    <source>
        <dbReference type="Proteomes" id="UP001497522"/>
    </source>
</evidence>
<sequence>MIGVEPRRVFLSLGGSLPKKDEWLGEGNVLECFPVFPNSLVSFPSALRHGALEQVVLGRFFGSSVTNFAIGGDPHELDPGYPGSFLGEHSNWVVVVYGEGEGLVARGLDAAASRGLLEFYYASLAGVALPPQIKFLTTPRTWLHILGLRFQHVASGEVEADLDSKVLVAFPFRDPFKSYFSAPGPGSFLFTGPDGG</sequence>
<proteinExistence type="predicted"/>
<accession>A0ABP1ASD6</accession>
<protein>
    <submittedName>
        <fullName evidence="1">Uncharacterized protein</fullName>
    </submittedName>
</protein>
<reference evidence="1" key="1">
    <citation type="submission" date="2024-03" db="EMBL/GenBank/DDBJ databases">
        <authorList>
            <consortium name="ELIXIR-Norway"/>
            <consortium name="Elixir Norway"/>
        </authorList>
    </citation>
    <scope>NUCLEOTIDE SEQUENCE</scope>
</reference>
<dbReference type="Proteomes" id="UP001497522">
    <property type="component" value="Chromosome 15"/>
</dbReference>
<evidence type="ECO:0000313" key="1">
    <source>
        <dbReference type="EMBL" id="CAK9865509.1"/>
    </source>
</evidence>
<gene>
    <name evidence="1" type="ORF">CSSPJE1EN2_LOCUS8504</name>
</gene>
<dbReference type="EMBL" id="OZ023716">
    <property type="protein sequence ID" value="CAK9865509.1"/>
    <property type="molecule type" value="Genomic_DNA"/>
</dbReference>
<keyword evidence="2" id="KW-1185">Reference proteome</keyword>